<feature type="chain" id="PRO_5003608791" evidence="1">
    <location>
        <begin position="23"/>
        <end position="531"/>
    </location>
</feature>
<dbReference type="AlphaFoldDB" id="H7EMI9"/>
<dbReference type="EMBL" id="AGRW01000051">
    <property type="protein sequence ID" value="EIC01274.1"/>
    <property type="molecule type" value="Genomic_DNA"/>
</dbReference>
<name>H7EMI9_9SPIR</name>
<keyword evidence="3" id="KW-1185">Reference proteome</keyword>
<evidence type="ECO:0000313" key="2">
    <source>
        <dbReference type="EMBL" id="EIC01274.1"/>
    </source>
</evidence>
<sequence length="531" mass="59968">MNLAPKAILAAAILSASGAAMAEKFRIADIDYELDGTKQYAVEKAVEVNTKRVFSSYEEFHAYMDNLQQEFTNQRVFDTAELTYRYEYEDGTTGDTPKGDDDGESITIVHAHLRATDSKHMLLVPYPKYNSNSGLNLKLKLKDMNFLGTMSVLSSDINFSIEYDEQDSSDKDYVIGANFSYDYPFKAGPFDSSWNNSFGIDMTLGETIPEFSYETGFTFELPFDTYSIKLDLTEGIYRDMDYEEYGDELYFKTDATFSLPLKIAEIENWGSVKWTPSVEFEVNYDKDGISPENSDISSPLLTFGHSIGTERIDWLGNFRNGLSVSFGQTVGYNFQKDTYPVKVYSKLKAYKAFKYAGISAQAYAFAAMDGSEKIGSMLRGIKDDQYYADYDKKALDVPAAIVFSLDIPVHIVTTDWTGWIGWVFGEESWISRHTGWMRYFDFELQLSPFGDMALAKNDVTGKAFAIKDGWYAGGLEMLVYPAKWRSLVVRGSVGIDAGRKIVDKVVDKLFDSSWRKNCSAVEIYIGIGLQY</sequence>
<dbReference type="STRING" id="907348.TresaDRAFT_0411"/>
<evidence type="ECO:0000256" key="1">
    <source>
        <dbReference type="SAM" id="SignalP"/>
    </source>
</evidence>
<comment type="caution">
    <text evidence="2">The sequence shown here is derived from an EMBL/GenBank/DDBJ whole genome shotgun (WGS) entry which is preliminary data.</text>
</comment>
<reference evidence="2 3" key="1">
    <citation type="submission" date="2011-09" db="EMBL/GenBank/DDBJ databases">
        <title>The draft genome of Treponema saccharophilum DSM 2985.</title>
        <authorList>
            <consortium name="US DOE Joint Genome Institute (JGI-PGF)"/>
            <person name="Lucas S."/>
            <person name="Copeland A."/>
            <person name="Lapidus A."/>
            <person name="Glavina del Rio T."/>
            <person name="Dalin E."/>
            <person name="Tice H."/>
            <person name="Bruce D."/>
            <person name="Goodwin L."/>
            <person name="Pitluck S."/>
            <person name="Peters L."/>
            <person name="Kyrpides N."/>
            <person name="Mavromatis K."/>
            <person name="Ivanova N."/>
            <person name="Markowitz V."/>
            <person name="Cheng J.-F."/>
            <person name="Hugenholtz P."/>
            <person name="Woyke T."/>
            <person name="Wu D."/>
            <person name="Gronow S."/>
            <person name="Wellnitz S."/>
            <person name="Brambilla E."/>
            <person name="Klenk H.-P."/>
            <person name="Eisen J.A."/>
        </authorList>
    </citation>
    <scope>NUCLEOTIDE SEQUENCE [LARGE SCALE GENOMIC DNA]</scope>
    <source>
        <strain evidence="2 3">DSM 2985</strain>
    </source>
</reference>
<dbReference type="eggNOG" id="ENOG5033UX3">
    <property type="taxonomic scope" value="Bacteria"/>
</dbReference>
<dbReference type="OrthoDB" id="368857at2"/>
<protein>
    <submittedName>
        <fullName evidence="2">Uncharacterized protein</fullName>
    </submittedName>
</protein>
<gene>
    <name evidence="2" type="ORF">TresaDRAFT_0411</name>
</gene>
<dbReference type="Proteomes" id="UP000003571">
    <property type="component" value="Unassembled WGS sequence"/>
</dbReference>
<proteinExistence type="predicted"/>
<keyword evidence="1" id="KW-0732">Signal</keyword>
<accession>H7EMI9</accession>
<organism evidence="2 3">
    <name type="scientific">Treponema saccharophilum DSM 2985</name>
    <dbReference type="NCBI Taxonomy" id="907348"/>
    <lineage>
        <taxon>Bacteria</taxon>
        <taxon>Pseudomonadati</taxon>
        <taxon>Spirochaetota</taxon>
        <taxon>Spirochaetia</taxon>
        <taxon>Spirochaetales</taxon>
        <taxon>Treponemataceae</taxon>
        <taxon>Treponema</taxon>
    </lineage>
</organism>
<dbReference type="RefSeq" id="WP_002705543.1">
    <property type="nucleotide sequence ID" value="NZ_AGRW01000051.1"/>
</dbReference>
<evidence type="ECO:0000313" key="3">
    <source>
        <dbReference type="Proteomes" id="UP000003571"/>
    </source>
</evidence>
<feature type="signal peptide" evidence="1">
    <location>
        <begin position="1"/>
        <end position="22"/>
    </location>
</feature>
<dbReference type="PATRIC" id="fig|907348.3.peg.2164"/>